<protein>
    <submittedName>
        <fullName evidence="1">Uncharacterized protein</fullName>
    </submittedName>
</protein>
<keyword evidence="2" id="KW-1185">Reference proteome</keyword>
<gene>
    <name evidence="1" type="ORF">HK103_003007</name>
</gene>
<name>A0AAD5Y4G3_9FUNG</name>
<evidence type="ECO:0000313" key="2">
    <source>
        <dbReference type="Proteomes" id="UP001210925"/>
    </source>
</evidence>
<dbReference type="AlphaFoldDB" id="A0AAD5Y4G3"/>
<sequence>MTASDHSGLKAIIVLGKKIVAELPTTNQFNTLKSFPLYGTNIQLLSKLFSEIDSLSLSTQVEVNKALGAPFDSLASRSRIMEQANESADAIVTFLTSGLKGAIPQIETIYQHLAVVDQVEE</sequence>
<evidence type="ECO:0000313" key="1">
    <source>
        <dbReference type="EMBL" id="KAJ3259120.1"/>
    </source>
</evidence>
<proteinExistence type="predicted"/>
<comment type="caution">
    <text evidence="1">The sequence shown here is derived from an EMBL/GenBank/DDBJ whole genome shotgun (WGS) entry which is preliminary data.</text>
</comment>
<dbReference type="Proteomes" id="UP001210925">
    <property type="component" value="Unassembled WGS sequence"/>
</dbReference>
<dbReference type="EMBL" id="JADGKB010000021">
    <property type="protein sequence ID" value="KAJ3259120.1"/>
    <property type="molecule type" value="Genomic_DNA"/>
</dbReference>
<organism evidence="1 2">
    <name type="scientific">Boothiomyces macroporosus</name>
    <dbReference type="NCBI Taxonomy" id="261099"/>
    <lineage>
        <taxon>Eukaryota</taxon>
        <taxon>Fungi</taxon>
        <taxon>Fungi incertae sedis</taxon>
        <taxon>Chytridiomycota</taxon>
        <taxon>Chytridiomycota incertae sedis</taxon>
        <taxon>Chytridiomycetes</taxon>
        <taxon>Rhizophydiales</taxon>
        <taxon>Terramycetaceae</taxon>
        <taxon>Boothiomyces</taxon>
    </lineage>
</organism>
<accession>A0AAD5Y4G3</accession>
<reference evidence="1" key="1">
    <citation type="submission" date="2020-05" db="EMBL/GenBank/DDBJ databases">
        <title>Phylogenomic resolution of chytrid fungi.</title>
        <authorList>
            <person name="Stajich J.E."/>
            <person name="Amses K."/>
            <person name="Simmons R."/>
            <person name="Seto K."/>
            <person name="Myers J."/>
            <person name="Bonds A."/>
            <person name="Quandt C.A."/>
            <person name="Barry K."/>
            <person name="Liu P."/>
            <person name="Grigoriev I."/>
            <person name="Longcore J.E."/>
            <person name="James T.Y."/>
        </authorList>
    </citation>
    <scope>NUCLEOTIDE SEQUENCE</scope>
    <source>
        <strain evidence="1">PLAUS21</strain>
    </source>
</reference>